<proteinExistence type="predicted"/>
<accession>N6UW05</accession>
<evidence type="ECO:0008006" key="3">
    <source>
        <dbReference type="Google" id="ProtNLM"/>
    </source>
</evidence>
<feature type="non-terminal residue" evidence="1">
    <location>
        <position position="181"/>
    </location>
</feature>
<gene>
    <name evidence="1" type="ORF">m02_01800</name>
</gene>
<evidence type="ECO:0000313" key="2">
    <source>
        <dbReference type="Proteomes" id="UP000014026"/>
    </source>
</evidence>
<dbReference type="Proteomes" id="UP000014026">
    <property type="component" value="Unassembled WGS sequence"/>
</dbReference>
<protein>
    <recommendedName>
        <fullName evidence="3">Right handed beta helix domain-containing protein</fullName>
    </recommendedName>
</protein>
<reference evidence="1 2" key="1">
    <citation type="journal article" date="2013" name="PLoS Genet.">
        <title>A gene transfer agent and a dynamic repertoire of secretion systems hold the keys to the explosive radiation of the emerging pathogen Bartonella.</title>
        <authorList>
            <person name="Guy L."/>
            <person name="Nystedt B."/>
            <person name="Toft C."/>
            <person name="Zaremba-Niedzwiedzka K."/>
            <person name="Berglund E.C."/>
            <person name="Granberg F."/>
            <person name="Naslund K."/>
            <person name="Eriksson A.S."/>
            <person name="Andersson S.G."/>
        </authorList>
    </citation>
    <scope>NUCLEOTIDE SEQUENCE [LARGE SCALE GENOMIC DNA]</scope>
    <source>
        <strain evidence="2">m02</strain>
    </source>
</reference>
<dbReference type="EMBL" id="AGWB01000001">
    <property type="protein sequence ID" value="ENN94253.1"/>
    <property type="molecule type" value="Genomic_DNA"/>
</dbReference>
<dbReference type="HOGENOM" id="CLU_1583307_0_0_5"/>
<organism evidence="1 2">
    <name type="scientific">Bartonella bovis m02</name>
    <dbReference type="NCBI Taxonomy" id="1094492"/>
    <lineage>
        <taxon>Bacteria</taxon>
        <taxon>Pseudomonadati</taxon>
        <taxon>Pseudomonadota</taxon>
        <taxon>Alphaproteobacteria</taxon>
        <taxon>Hyphomicrobiales</taxon>
        <taxon>Bartonellaceae</taxon>
        <taxon>Bartonella</taxon>
    </lineage>
</organism>
<evidence type="ECO:0000313" key="1">
    <source>
        <dbReference type="EMBL" id="ENN94253.1"/>
    </source>
</evidence>
<name>N6UW05_9HYPH</name>
<comment type="caution">
    <text evidence="1">The sequence shown here is derived from an EMBL/GenBank/DDBJ whole genome shotgun (WGS) entry which is preliminary data.</text>
</comment>
<dbReference type="AlphaFoldDB" id="N6UW05"/>
<sequence>MGGMETLMMRGNVTFEGVTEGININGGGRSGAANVMGMGGTTMTVNGSGVVGIKVQDMKAIDATVMRLKIVGDRSGGKGVEFIGKGGTLVLNMVDVSGFATGVSASKGKLEMMGGSITFASGGTGLNVSGTADAELMGGRIVGGGSNSTGVVMESEGVLMLNMVNISDVRVSGKYGVQMMK</sequence>